<evidence type="ECO:0000313" key="7">
    <source>
        <dbReference type="EMBL" id="EGY53714.1"/>
    </source>
</evidence>
<dbReference type="RefSeq" id="WP_009117719.1">
    <property type="nucleotide sequence ID" value="NZ_JH164926.1"/>
</dbReference>
<dbReference type="InterPro" id="IPR003593">
    <property type="entry name" value="AAA+_ATPase"/>
</dbReference>
<dbReference type="PANTHER" id="PTHR22683:SF41">
    <property type="entry name" value="DNA TRANSLOCASE FTSK"/>
    <property type="match status" value="1"/>
</dbReference>
<sequence>MYQLDNQALWDTDFFHTLMSEKRIISSKEAKDIREKLSHAGALPYLDNHFDWAMLCIGYCFVKGFADSPKKLIAAPNAKGTEIPSFQTCFQDYSRLWLVLLSDTLFHLNPGKAVSKDDLYTLIQSLWHTGAVELDQFWEGCKRFKPDSDLAARQAFLNELADLAVKNAGIGILPGISGTDTQGEAIEVSENQEQRLLHAFHQSKIPVRELKFFNQGARYDIYRLRLEKFVDLEREHQSLCSELGIKEVALHMVPCHNGESHAYDVKLLRDEKQWHKLGAQKFTQALQSYQQDFVLPLCVGVDEYGQAHFEDLATAPHLLIGGTTGSGKSVFVRTVLRSLFDLCNGQDKLEVAILDPKKVDYLVFENEEDLWEERILEDYDEMHHFLLDCVDESERRYNLMKQHGVQKLGQLPTDVRPHYRVIVIDELANLISNCPDISEPLNKLAEKARASGIYLIVSTQRPDAKILDGKLRSNLPSRIALSVQKSTESKIILDETGAEKLLGKGDHLVKWNGAQTYFLHGFDV</sequence>
<evidence type="ECO:0000259" key="6">
    <source>
        <dbReference type="PROSITE" id="PS50901"/>
    </source>
</evidence>
<evidence type="ECO:0000313" key="8">
    <source>
        <dbReference type="Proteomes" id="UP000003019"/>
    </source>
</evidence>
<dbReference type="Proteomes" id="UP000003019">
    <property type="component" value="Unassembled WGS sequence"/>
</dbReference>
<dbReference type="AlphaFoldDB" id="G4CEI6"/>
<evidence type="ECO:0000256" key="3">
    <source>
        <dbReference type="ARBA" id="ARBA00022840"/>
    </source>
</evidence>
<reference evidence="7 8" key="1">
    <citation type="submission" date="2011-05" db="EMBL/GenBank/DDBJ databases">
        <authorList>
            <person name="Muzny D."/>
            <person name="Qin X."/>
            <person name="Deng J."/>
            <person name="Jiang H."/>
            <person name="Liu Y."/>
            <person name="Qu J."/>
            <person name="Song X.-Z."/>
            <person name="Zhang L."/>
            <person name="Thornton R."/>
            <person name="Coyle M."/>
            <person name="Francisco L."/>
            <person name="Jackson L."/>
            <person name="Javaid M."/>
            <person name="Korchina V."/>
            <person name="Kovar C."/>
            <person name="Mata R."/>
            <person name="Mathew T."/>
            <person name="Ngo R."/>
            <person name="Nguyen L."/>
            <person name="Nguyen N."/>
            <person name="Okwuonu G."/>
            <person name="Ongeri F."/>
            <person name="Pham C."/>
            <person name="Simmons D."/>
            <person name="Wilczek-Boney K."/>
            <person name="Hale W."/>
            <person name="Jakkamsetti A."/>
            <person name="Pham P."/>
            <person name="Ruth R."/>
            <person name="San Lucas F."/>
            <person name="Warren J."/>
            <person name="Zhang J."/>
            <person name="Zhao Z."/>
            <person name="Zhou C."/>
            <person name="Zhu D."/>
            <person name="Lee S."/>
            <person name="Bess C."/>
            <person name="Blankenburg K."/>
            <person name="Forbes L."/>
            <person name="Fu Q."/>
            <person name="Gubbala S."/>
            <person name="Hirani K."/>
            <person name="Jayaseelan J.C."/>
            <person name="Lara F."/>
            <person name="Munidasa M."/>
            <person name="Palculict T."/>
            <person name="Patil S."/>
            <person name="Pu L.-L."/>
            <person name="Saada N."/>
            <person name="Tang L."/>
            <person name="Weissenberger G."/>
            <person name="Zhu Y."/>
            <person name="Hemphill L."/>
            <person name="Shang Y."/>
            <person name="Youmans B."/>
            <person name="Ayvaz T."/>
            <person name="Ross M."/>
            <person name="Santibanez J."/>
            <person name="Aqrawi P."/>
            <person name="Gross S."/>
            <person name="Joshi V."/>
            <person name="Fowler G."/>
            <person name="Nazareth L."/>
            <person name="Reid J."/>
            <person name="Worley K."/>
            <person name="Petrosino J."/>
            <person name="Highlander S."/>
            <person name="Gibbs R."/>
        </authorList>
    </citation>
    <scope>NUCLEOTIDE SEQUENCE [LARGE SCALE GENOMIC DNA]</scope>
    <source>
        <strain evidence="7 8">871</strain>
    </source>
</reference>
<evidence type="ECO:0000256" key="5">
    <source>
        <dbReference type="PROSITE-ProRule" id="PRU00289"/>
    </source>
</evidence>
<dbReference type="GO" id="GO:0003677">
    <property type="term" value="F:DNA binding"/>
    <property type="evidence" value="ECO:0007669"/>
    <property type="project" value="InterPro"/>
</dbReference>
<dbReference type="GO" id="GO:0005524">
    <property type="term" value="F:ATP binding"/>
    <property type="evidence" value="ECO:0007669"/>
    <property type="project" value="UniProtKB-UniRule"/>
</dbReference>
<dbReference type="HOGENOM" id="CLU_516574_0_0_4"/>
<comment type="function">
    <text evidence="4">Essential cell division protein that coordinates cell division and chromosome segregation. The N-terminus is involved in assembly of the cell-division machinery. The C-terminus functions as a DNA motor that moves dsDNA in an ATP-dependent manner towards the dif recombination site, which is located within the replication terminus region. Translocation stops specifically at Xer-dif sites, where FtsK interacts with the Xer recombinase, allowing activation of chromosome unlinking by recombination. FtsK orienting polar sequences (KOPS) guide the direction of DNA translocation. FtsK can remove proteins from DNA as it translocates, but translocation stops specifically at XerCD-dif site, thereby preventing removal of XerC and XerD from dif.</text>
</comment>
<dbReference type="OrthoDB" id="233350at2"/>
<evidence type="ECO:0000256" key="4">
    <source>
        <dbReference type="ARBA" id="ARBA00024784"/>
    </source>
</evidence>
<keyword evidence="2 5" id="KW-0547">Nucleotide-binding</keyword>
<keyword evidence="8" id="KW-1185">Reference proteome</keyword>
<comment type="subcellular location">
    <subcellularLocation>
        <location evidence="1">Endomembrane system</location>
    </subcellularLocation>
</comment>
<feature type="domain" description="FtsK" evidence="6">
    <location>
        <begin position="304"/>
        <end position="490"/>
    </location>
</feature>
<keyword evidence="3 5" id="KW-0067">ATP-binding</keyword>
<dbReference type="InterPro" id="IPR027417">
    <property type="entry name" value="P-loop_NTPase"/>
</dbReference>
<dbReference type="InterPro" id="IPR002543">
    <property type="entry name" value="FtsK_dom"/>
</dbReference>
<dbReference type="PANTHER" id="PTHR22683">
    <property type="entry name" value="SPORULATION PROTEIN RELATED"/>
    <property type="match status" value="1"/>
</dbReference>
<dbReference type="Gene3D" id="3.40.50.300">
    <property type="entry name" value="P-loop containing nucleotide triphosphate hydrolases"/>
    <property type="match status" value="1"/>
</dbReference>
<dbReference type="SUPFAM" id="SSF52540">
    <property type="entry name" value="P-loop containing nucleoside triphosphate hydrolases"/>
    <property type="match status" value="1"/>
</dbReference>
<dbReference type="EMBL" id="AGAY01000002">
    <property type="protein sequence ID" value="EGY53714.1"/>
    <property type="molecule type" value="Genomic_DNA"/>
</dbReference>
<dbReference type="PATRIC" id="fig|1032488.3.peg.22"/>
<feature type="binding site" evidence="5">
    <location>
        <begin position="322"/>
        <end position="329"/>
    </location>
    <ligand>
        <name>ATP</name>
        <dbReference type="ChEBI" id="CHEBI:30616"/>
    </ligand>
</feature>
<dbReference type="STRING" id="1032488.HMPREF9371_0025"/>
<name>G4CEI6_9NEIS</name>
<comment type="caution">
    <text evidence="7">The sequence shown here is derived from an EMBL/GenBank/DDBJ whole genome shotgun (WGS) entry which is preliminary data.</text>
</comment>
<dbReference type="Pfam" id="PF01580">
    <property type="entry name" value="FtsK_SpoIIIE"/>
    <property type="match status" value="1"/>
</dbReference>
<protein>
    <submittedName>
        <fullName evidence="7">FtsK/SpoIIIE family protein</fullName>
    </submittedName>
</protein>
<gene>
    <name evidence="7" type="primary">ytpT</name>
    <name evidence="7" type="ORF">HMPREF9371_0025</name>
</gene>
<dbReference type="CDD" id="cd01127">
    <property type="entry name" value="TrwB_TraG_TraD_VirD4"/>
    <property type="match status" value="1"/>
</dbReference>
<evidence type="ECO:0000256" key="1">
    <source>
        <dbReference type="ARBA" id="ARBA00004308"/>
    </source>
</evidence>
<proteinExistence type="predicted"/>
<dbReference type="PROSITE" id="PS50901">
    <property type="entry name" value="FTSK"/>
    <property type="match status" value="1"/>
</dbReference>
<organism evidence="7 8">
    <name type="scientific">Neisseria shayeganii 871</name>
    <dbReference type="NCBI Taxonomy" id="1032488"/>
    <lineage>
        <taxon>Bacteria</taxon>
        <taxon>Pseudomonadati</taxon>
        <taxon>Pseudomonadota</taxon>
        <taxon>Betaproteobacteria</taxon>
        <taxon>Neisseriales</taxon>
        <taxon>Neisseriaceae</taxon>
        <taxon>Neisseria</taxon>
    </lineage>
</organism>
<dbReference type="InterPro" id="IPR050206">
    <property type="entry name" value="FtsK/SpoIIIE/SftA"/>
</dbReference>
<evidence type="ECO:0000256" key="2">
    <source>
        <dbReference type="ARBA" id="ARBA00022741"/>
    </source>
</evidence>
<accession>G4CEI6</accession>
<dbReference type="SMART" id="SM00382">
    <property type="entry name" value="AAA"/>
    <property type="match status" value="1"/>
</dbReference>